<name>A0A4Y2TBF9_ARAVE</name>
<dbReference type="AlphaFoldDB" id="A0A4Y2TBF9"/>
<dbReference type="OrthoDB" id="5326588at2759"/>
<dbReference type="Proteomes" id="UP000499080">
    <property type="component" value="Unassembled WGS sequence"/>
</dbReference>
<accession>A0A4Y2TBF9</accession>
<reference evidence="1 2" key="1">
    <citation type="journal article" date="2019" name="Sci. Rep.">
        <title>Orb-weaving spider Araneus ventricosus genome elucidates the spidroin gene catalogue.</title>
        <authorList>
            <person name="Kono N."/>
            <person name="Nakamura H."/>
            <person name="Ohtoshi R."/>
            <person name="Moran D.A.P."/>
            <person name="Shinohara A."/>
            <person name="Yoshida Y."/>
            <person name="Fujiwara M."/>
            <person name="Mori M."/>
            <person name="Tomita M."/>
            <person name="Arakawa K."/>
        </authorList>
    </citation>
    <scope>NUCLEOTIDE SEQUENCE [LARGE SCALE GENOMIC DNA]</scope>
</reference>
<sequence>MHTCRDKFAESLQTQCKSDANLLQTKIAIWERSAETEKKKLIAQCFKIANIVTNMESRFPEMLVLWLGREFYKVKHGVTGSDCSWNPDPGDELGDYFGDK</sequence>
<evidence type="ECO:0000313" key="2">
    <source>
        <dbReference type="Proteomes" id="UP000499080"/>
    </source>
</evidence>
<organism evidence="1 2">
    <name type="scientific">Araneus ventricosus</name>
    <name type="common">Orbweaver spider</name>
    <name type="synonym">Epeira ventricosa</name>
    <dbReference type="NCBI Taxonomy" id="182803"/>
    <lineage>
        <taxon>Eukaryota</taxon>
        <taxon>Metazoa</taxon>
        <taxon>Ecdysozoa</taxon>
        <taxon>Arthropoda</taxon>
        <taxon>Chelicerata</taxon>
        <taxon>Arachnida</taxon>
        <taxon>Araneae</taxon>
        <taxon>Araneomorphae</taxon>
        <taxon>Entelegynae</taxon>
        <taxon>Araneoidea</taxon>
        <taxon>Araneidae</taxon>
        <taxon>Araneus</taxon>
    </lineage>
</organism>
<proteinExistence type="predicted"/>
<evidence type="ECO:0000313" key="1">
    <source>
        <dbReference type="EMBL" id="GBN97897.1"/>
    </source>
</evidence>
<keyword evidence="2" id="KW-1185">Reference proteome</keyword>
<comment type="caution">
    <text evidence="1">The sequence shown here is derived from an EMBL/GenBank/DDBJ whole genome shotgun (WGS) entry which is preliminary data.</text>
</comment>
<dbReference type="EMBL" id="BGPR01027424">
    <property type="protein sequence ID" value="GBN97897.1"/>
    <property type="molecule type" value="Genomic_DNA"/>
</dbReference>
<protein>
    <submittedName>
        <fullName evidence="1">Uncharacterized protein</fullName>
    </submittedName>
</protein>
<gene>
    <name evidence="1" type="ORF">AVEN_171223_1</name>
</gene>